<keyword evidence="1" id="KW-0812">Transmembrane</keyword>
<evidence type="ECO:0000256" key="2">
    <source>
        <dbReference type="SAM" id="SignalP"/>
    </source>
</evidence>
<evidence type="ECO:0000313" key="3">
    <source>
        <dbReference type="EMBL" id="TFK92433.1"/>
    </source>
</evidence>
<sequence length="87" mass="9638">EHFILAALLLAAVLHALAEASQYDMAFVLAGIQAILYGAFVWTNMTSGMPRSLTPAQFEMLNEIPKDIRSILKKLDLEPEIVRHAVC</sequence>
<feature type="chain" id="PRO_5023129818" evidence="2">
    <location>
        <begin position="21"/>
        <end position="87"/>
    </location>
</feature>
<feature type="non-terminal residue" evidence="3">
    <location>
        <position position="1"/>
    </location>
</feature>
<accession>A0A5C3Q1W5</accession>
<dbReference type="EMBL" id="ML210998">
    <property type="protein sequence ID" value="TFK92433.1"/>
    <property type="molecule type" value="Genomic_DNA"/>
</dbReference>
<keyword evidence="1" id="KW-1133">Transmembrane helix</keyword>
<name>A0A5C3Q1W5_9APHY</name>
<feature type="transmembrane region" description="Helical" evidence="1">
    <location>
        <begin position="28"/>
        <end position="45"/>
    </location>
</feature>
<feature type="non-terminal residue" evidence="3">
    <location>
        <position position="87"/>
    </location>
</feature>
<evidence type="ECO:0000313" key="4">
    <source>
        <dbReference type="Proteomes" id="UP000308197"/>
    </source>
</evidence>
<protein>
    <submittedName>
        <fullName evidence="3">Uncharacterized protein</fullName>
    </submittedName>
</protein>
<keyword evidence="4" id="KW-1185">Reference proteome</keyword>
<dbReference type="InParanoid" id="A0A5C3Q1W5"/>
<evidence type="ECO:0000256" key="1">
    <source>
        <dbReference type="SAM" id="Phobius"/>
    </source>
</evidence>
<keyword evidence="1" id="KW-0472">Membrane</keyword>
<reference evidence="3 4" key="1">
    <citation type="journal article" date="2019" name="Nat. Ecol. Evol.">
        <title>Megaphylogeny resolves global patterns of mushroom evolution.</title>
        <authorList>
            <person name="Varga T."/>
            <person name="Krizsan K."/>
            <person name="Foldi C."/>
            <person name="Dima B."/>
            <person name="Sanchez-Garcia M."/>
            <person name="Sanchez-Ramirez S."/>
            <person name="Szollosi G.J."/>
            <person name="Szarkandi J.G."/>
            <person name="Papp V."/>
            <person name="Albert L."/>
            <person name="Andreopoulos W."/>
            <person name="Angelini C."/>
            <person name="Antonin V."/>
            <person name="Barry K.W."/>
            <person name="Bougher N.L."/>
            <person name="Buchanan P."/>
            <person name="Buyck B."/>
            <person name="Bense V."/>
            <person name="Catcheside P."/>
            <person name="Chovatia M."/>
            <person name="Cooper J."/>
            <person name="Damon W."/>
            <person name="Desjardin D."/>
            <person name="Finy P."/>
            <person name="Geml J."/>
            <person name="Haridas S."/>
            <person name="Hughes K."/>
            <person name="Justo A."/>
            <person name="Karasinski D."/>
            <person name="Kautmanova I."/>
            <person name="Kiss B."/>
            <person name="Kocsube S."/>
            <person name="Kotiranta H."/>
            <person name="LaButti K.M."/>
            <person name="Lechner B.E."/>
            <person name="Liimatainen K."/>
            <person name="Lipzen A."/>
            <person name="Lukacs Z."/>
            <person name="Mihaltcheva S."/>
            <person name="Morgado L.N."/>
            <person name="Niskanen T."/>
            <person name="Noordeloos M.E."/>
            <person name="Ohm R.A."/>
            <person name="Ortiz-Santana B."/>
            <person name="Ovrebo C."/>
            <person name="Racz N."/>
            <person name="Riley R."/>
            <person name="Savchenko A."/>
            <person name="Shiryaev A."/>
            <person name="Soop K."/>
            <person name="Spirin V."/>
            <person name="Szebenyi C."/>
            <person name="Tomsovsky M."/>
            <person name="Tulloss R.E."/>
            <person name="Uehling J."/>
            <person name="Grigoriev I.V."/>
            <person name="Vagvolgyi C."/>
            <person name="Papp T."/>
            <person name="Martin F.M."/>
            <person name="Miettinen O."/>
            <person name="Hibbett D.S."/>
            <person name="Nagy L.G."/>
        </authorList>
    </citation>
    <scope>NUCLEOTIDE SEQUENCE [LARGE SCALE GENOMIC DNA]</scope>
    <source>
        <strain evidence="3 4">HHB13444</strain>
    </source>
</reference>
<organism evidence="3 4">
    <name type="scientific">Polyporus arcularius HHB13444</name>
    <dbReference type="NCBI Taxonomy" id="1314778"/>
    <lineage>
        <taxon>Eukaryota</taxon>
        <taxon>Fungi</taxon>
        <taxon>Dikarya</taxon>
        <taxon>Basidiomycota</taxon>
        <taxon>Agaricomycotina</taxon>
        <taxon>Agaricomycetes</taxon>
        <taxon>Polyporales</taxon>
        <taxon>Polyporaceae</taxon>
        <taxon>Polyporus</taxon>
    </lineage>
</organism>
<dbReference type="Proteomes" id="UP000308197">
    <property type="component" value="Unassembled WGS sequence"/>
</dbReference>
<keyword evidence="2" id="KW-0732">Signal</keyword>
<dbReference type="AlphaFoldDB" id="A0A5C3Q1W5"/>
<gene>
    <name evidence="3" type="ORF">K466DRAFT_468645</name>
</gene>
<proteinExistence type="predicted"/>
<feature type="signal peptide" evidence="2">
    <location>
        <begin position="1"/>
        <end position="20"/>
    </location>
</feature>